<keyword evidence="6" id="KW-1185">Reference proteome</keyword>
<feature type="compositionally biased region" description="Basic and acidic residues" evidence="3">
    <location>
        <begin position="117"/>
        <end position="132"/>
    </location>
</feature>
<evidence type="ECO:0000313" key="6">
    <source>
        <dbReference type="Proteomes" id="UP000009888"/>
    </source>
</evidence>
<feature type="compositionally biased region" description="Polar residues" evidence="3">
    <location>
        <begin position="37"/>
        <end position="47"/>
    </location>
</feature>
<evidence type="ECO:0000256" key="3">
    <source>
        <dbReference type="SAM" id="MobiDB-lite"/>
    </source>
</evidence>
<dbReference type="EMBL" id="AGWL01000003">
    <property type="protein sequence ID" value="EKU95379.1"/>
    <property type="molecule type" value="Genomic_DNA"/>
</dbReference>
<keyword evidence="1" id="KW-0378">Hydrolase</keyword>
<dbReference type="SUPFAM" id="SSF63817">
    <property type="entry name" value="Sortase"/>
    <property type="match status" value="1"/>
</dbReference>
<organism evidence="5 6">
    <name type="scientific">Actinobaculum massiliense ACS-171-V-Col2</name>
    <dbReference type="NCBI Taxonomy" id="883066"/>
    <lineage>
        <taxon>Bacteria</taxon>
        <taxon>Bacillati</taxon>
        <taxon>Actinomycetota</taxon>
        <taxon>Actinomycetes</taxon>
        <taxon>Actinomycetales</taxon>
        <taxon>Actinomycetaceae</taxon>
        <taxon>Actinobaculum</taxon>
    </lineage>
</organism>
<dbReference type="PATRIC" id="fig|883066.3.peg.768"/>
<feature type="active site" description="Proton donor/acceptor" evidence="2">
    <location>
        <position position="194"/>
    </location>
</feature>
<dbReference type="Pfam" id="PF04203">
    <property type="entry name" value="Sortase"/>
    <property type="match status" value="1"/>
</dbReference>
<evidence type="ECO:0000256" key="4">
    <source>
        <dbReference type="SAM" id="Phobius"/>
    </source>
</evidence>
<comment type="caution">
    <text evidence="5">The sequence shown here is derived from an EMBL/GenBank/DDBJ whole genome shotgun (WGS) entry which is preliminary data.</text>
</comment>
<feature type="region of interest" description="Disordered" evidence="3">
    <location>
        <begin position="1"/>
        <end position="59"/>
    </location>
</feature>
<dbReference type="InterPro" id="IPR042003">
    <property type="entry name" value="Sortase_E"/>
</dbReference>
<evidence type="ECO:0000256" key="2">
    <source>
        <dbReference type="PIRSR" id="PIRSR605754-1"/>
    </source>
</evidence>
<reference evidence="5 6" key="1">
    <citation type="submission" date="2012-09" db="EMBL/GenBank/DDBJ databases">
        <title>The Genome Sequence of Actinobaculum massiliae ACS-171-V-COL2.</title>
        <authorList>
            <consortium name="The Broad Institute Genome Sequencing Platform"/>
            <person name="Earl A."/>
            <person name="Ward D."/>
            <person name="Feldgarden M."/>
            <person name="Gevers D."/>
            <person name="Saerens B."/>
            <person name="Vaneechoutte M."/>
            <person name="Walker B."/>
            <person name="Young S.K."/>
            <person name="Zeng Q."/>
            <person name="Gargeya S."/>
            <person name="Fitzgerald M."/>
            <person name="Haas B."/>
            <person name="Abouelleil A."/>
            <person name="Alvarado L."/>
            <person name="Arachchi H.M."/>
            <person name="Berlin A."/>
            <person name="Chapman S.B."/>
            <person name="Goldberg J."/>
            <person name="Griggs A."/>
            <person name="Gujja S."/>
            <person name="Hansen M."/>
            <person name="Howarth C."/>
            <person name="Imamovic A."/>
            <person name="Larimer J."/>
            <person name="McCowen C."/>
            <person name="Montmayeur A."/>
            <person name="Murphy C."/>
            <person name="Neiman D."/>
            <person name="Pearson M."/>
            <person name="Priest M."/>
            <person name="Roberts A."/>
            <person name="Saif S."/>
            <person name="Shea T."/>
            <person name="Sisk P."/>
            <person name="Sykes S."/>
            <person name="Wortman J."/>
            <person name="Nusbaum C."/>
            <person name="Birren B."/>
        </authorList>
    </citation>
    <scope>NUCLEOTIDE SEQUENCE [LARGE SCALE GENOMIC DNA]</scope>
    <source>
        <strain evidence="6">ACS-171-V-Col2</strain>
    </source>
</reference>
<keyword evidence="4" id="KW-1133">Transmembrane helix</keyword>
<dbReference type="CDD" id="cd05830">
    <property type="entry name" value="Sortase_E"/>
    <property type="match status" value="1"/>
</dbReference>
<dbReference type="Proteomes" id="UP000009888">
    <property type="component" value="Unassembled WGS sequence"/>
</dbReference>
<dbReference type="RefSeq" id="WP_007000950.1">
    <property type="nucleotide sequence ID" value="NZ_JH992955.1"/>
</dbReference>
<evidence type="ECO:0000256" key="1">
    <source>
        <dbReference type="ARBA" id="ARBA00022801"/>
    </source>
</evidence>
<dbReference type="STRING" id="202789.GCA_001457435_01385"/>
<dbReference type="InterPro" id="IPR023365">
    <property type="entry name" value="Sortase_dom-sf"/>
</dbReference>
<dbReference type="eggNOG" id="COG3764">
    <property type="taxonomic scope" value="Bacteria"/>
</dbReference>
<proteinExistence type="predicted"/>
<dbReference type="GO" id="GO:0016787">
    <property type="term" value="F:hydrolase activity"/>
    <property type="evidence" value="ECO:0007669"/>
    <property type="project" value="UniProtKB-KW"/>
</dbReference>
<keyword evidence="4" id="KW-0472">Membrane</keyword>
<evidence type="ECO:0000313" key="5">
    <source>
        <dbReference type="EMBL" id="EKU95379.1"/>
    </source>
</evidence>
<feature type="region of interest" description="Disordered" evidence="3">
    <location>
        <begin position="107"/>
        <end position="135"/>
    </location>
</feature>
<name>K9EDW7_9ACTO</name>
<protein>
    <submittedName>
        <fullName evidence="5">Sortase</fullName>
    </submittedName>
</protein>
<feature type="transmembrane region" description="Helical" evidence="4">
    <location>
        <begin position="64"/>
        <end position="92"/>
    </location>
</feature>
<dbReference type="NCBIfam" id="NF033747">
    <property type="entry name" value="class_E_sortase"/>
    <property type="match status" value="1"/>
</dbReference>
<keyword evidence="4" id="KW-0812">Transmembrane</keyword>
<accession>K9EDW7</accession>
<dbReference type="AlphaFoldDB" id="K9EDW7"/>
<dbReference type="Gene3D" id="2.40.260.10">
    <property type="entry name" value="Sortase"/>
    <property type="match status" value="1"/>
</dbReference>
<feature type="active site" description="Acyl-thioester intermediate" evidence="2">
    <location>
        <position position="262"/>
    </location>
</feature>
<sequence length="298" mass="33007">MSDRSGSWGQMRDGHHPRHARRADAEPASVAFAEWQGSEQRATTSGAHAQREDEPKPRRRSGHVLNAILGGIGELLITAGVLVGLFIIWQVYYTDIGANRDQASQVSEAQKQWGDPRSTDKIGEPRYDEPPAAKHVTTPGELEGIVYIPHFGSDWAYTVKYGVDLETIIDTGSFGHYETTQYVGEVGNYGVTAHRQTYGAAMRDVDKLEDGDSIIIQTQDAYYVYKVSGEEIVQPSVVEVLAPHPGHPELPAEKRMLTITTCHPPFVSNERWIVYAEFDHWVPVSEGKPAELVNGANK</sequence>
<dbReference type="HOGENOM" id="CLU_045680_5_0_11"/>
<gene>
    <name evidence="5" type="ORF">HMPREF9233_00744</name>
</gene>
<dbReference type="InterPro" id="IPR053465">
    <property type="entry name" value="Sortase_Class_E"/>
</dbReference>
<dbReference type="InterPro" id="IPR005754">
    <property type="entry name" value="Sortase"/>
</dbReference>